<dbReference type="InterPro" id="IPR007712">
    <property type="entry name" value="RelE/ParE_toxin"/>
</dbReference>
<dbReference type="Pfam" id="PF05016">
    <property type="entry name" value="ParE_toxin"/>
    <property type="match status" value="1"/>
</dbReference>
<dbReference type="InterPro" id="IPR035093">
    <property type="entry name" value="RelE/ParE_toxin_dom_sf"/>
</dbReference>
<dbReference type="Proteomes" id="UP000018348">
    <property type="component" value="Unassembled WGS sequence"/>
</dbReference>
<reference evidence="2 3" key="1">
    <citation type="submission" date="2013-01" db="EMBL/GenBank/DDBJ databases">
        <authorList>
            <person name="Bench S."/>
        </authorList>
    </citation>
    <scope>NUCLEOTIDE SEQUENCE [LARGE SCALE GENOMIC DNA]</scope>
    <source>
        <strain evidence="2 3">WH 8502</strain>
    </source>
</reference>
<keyword evidence="1" id="KW-1277">Toxin-antitoxin system</keyword>
<dbReference type="SUPFAM" id="SSF143011">
    <property type="entry name" value="RelE-like"/>
    <property type="match status" value="1"/>
</dbReference>
<dbReference type="Gene3D" id="3.30.2310.20">
    <property type="entry name" value="RelE-like"/>
    <property type="match status" value="1"/>
</dbReference>
<protein>
    <recommendedName>
        <fullName evidence="4">RelE/StbE replicon stabilization toxin</fullName>
    </recommendedName>
</protein>
<evidence type="ECO:0008006" key="4">
    <source>
        <dbReference type="Google" id="ProtNLM"/>
    </source>
</evidence>
<evidence type="ECO:0000313" key="2">
    <source>
        <dbReference type="EMBL" id="CCQ50905.1"/>
    </source>
</evidence>
<evidence type="ECO:0000256" key="1">
    <source>
        <dbReference type="ARBA" id="ARBA00022649"/>
    </source>
</evidence>
<dbReference type="EMBL" id="CAQK01000374">
    <property type="protein sequence ID" value="CCQ50905.1"/>
    <property type="molecule type" value="Genomic_DNA"/>
</dbReference>
<accession>T2IFE3</accession>
<gene>
    <name evidence="2" type="ORF">CWATWH8502_3083</name>
</gene>
<sequence length="42" mass="5243">MVGEENSYRIRVQDYLIIYEVFDQRLVVMVIRIGHRREVYRK</sequence>
<dbReference type="GeneID" id="88769420"/>
<comment type="caution">
    <text evidence="2">The sequence shown here is derived from an EMBL/GenBank/DDBJ whole genome shotgun (WGS) entry which is preliminary data.</text>
</comment>
<organism evidence="2 3">
    <name type="scientific">Crocosphaera watsonii WH 8502</name>
    <dbReference type="NCBI Taxonomy" id="423474"/>
    <lineage>
        <taxon>Bacteria</taxon>
        <taxon>Bacillati</taxon>
        <taxon>Cyanobacteriota</taxon>
        <taxon>Cyanophyceae</taxon>
        <taxon>Oscillatoriophycideae</taxon>
        <taxon>Chroococcales</taxon>
        <taxon>Aphanothecaceae</taxon>
        <taxon>Crocosphaera</taxon>
    </lineage>
</organism>
<name>T2IFE3_CROWT</name>
<evidence type="ECO:0000313" key="3">
    <source>
        <dbReference type="Proteomes" id="UP000018348"/>
    </source>
</evidence>
<reference evidence="2 3" key="2">
    <citation type="submission" date="2013-09" db="EMBL/GenBank/DDBJ databases">
        <title>Whole genome comparison of six Crocosphaera watsonii strains with differing phenotypes.</title>
        <authorList>
            <person name="Bench S.R."/>
            <person name="Heller P."/>
            <person name="Frank I."/>
            <person name="Arciniega M."/>
            <person name="Shilova I.N."/>
            <person name="Zehr J.P."/>
        </authorList>
    </citation>
    <scope>NUCLEOTIDE SEQUENCE [LARGE SCALE GENOMIC DNA]</scope>
    <source>
        <strain evidence="2 3">WH 8502</strain>
    </source>
</reference>
<dbReference type="AlphaFoldDB" id="T2IFE3"/>
<proteinExistence type="predicted"/>
<dbReference type="RefSeq" id="WP_021830413.1">
    <property type="nucleotide sequence ID" value="NZ_CAQK01000374.1"/>
</dbReference>